<name>A0AAE0YD41_9GAST</name>
<evidence type="ECO:0000313" key="2">
    <source>
        <dbReference type="Proteomes" id="UP001283361"/>
    </source>
</evidence>
<dbReference type="Proteomes" id="UP001283361">
    <property type="component" value="Unassembled WGS sequence"/>
</dbReference>
<dbReference type="EMBL" id="JAWDGP010006410">
    <property type="protein sequence ID" value="KAK3741644.1"/>
    <property type="molecule type" value="Genomic_DNA"/>
</dbReference>
<accession>A0AAE0YD41</accession>
<keyword evidence="2" id="KW-1185">Reference proteome</keyword>
<proteinExistence type="predicted"/>
<reference evidence="1" key="1">
    <citation type="journal article" date="2023" name="G3 (Bethesda)">
        <title>A reference genome for the long-term kleptoplast-retaining sea slug Elysia crispata morphotype clarki.</title>
        <authorList>
            <person name="Eastman K.E."/>
            <person name="Pendleton A.L."/>
            <person name="Shaikh M.A."/>
            <person name="Suttiyut T."/>
            <person name="Ogas R."/>
            <person name="Tomko P."/>
            <person name="Gavelis G."/>
            <person name="Widhalm J.R."/>
            <person name="Wisecaver J.H."/>
        </authorList>
    </citation>
    <scope>NUCLEOTIDE SEQUENCE</scope>
    <source>
        <strain evidence="1">ECLA1</strain>
    </source>
</reference>
<sequence>MIYVNGGALKTFAHLIALSSCFLVVDTQVFSSGPGRMEYGWARRPLSCTLIINIMFYLARFMAQPTGIGYVNGLGASEER</sequence>
<organism evidence="1 2">
    <name type="scientific">Elysia crispata</name>
    <name type="common">lettuce slug</name>
    <dbReference type="NCBI Taxonomy" id="231223"/>
    <lineage>
        <taxon>Eukaryota</taxon>
        <taxon>Metazoa</taxon>
        <taxon>Spiralia</taxon>
        <taxon>Lophotrochozoa</taxon>
        <taxon>Mollusca</taxon>
        <taxon>Gastropoda</taxon>
        <taxon>Heterobranchia</taxon>
        <taxon>Euthyneura</taxon>
        <taxon>Panpulmonata</taxon>
        <taxon>Sacoglossa</taxon>
        <taxon>Placobranchoidea</taxon>
        <taxon>Plakobranchidae</taxon>
        <taxon>Elysia</taxon>
    </lineage>
</organism>
<protein>
    <submittedName>
        <fullName evidence="1">Uncharacterized protein</fullName>
    </submittedName>
</protein>
<gene>
    <name evidence="1" type="ORF">RRG08_011027</name>
</gene>
<evidence type="ECO:0000313" key="1">
    <source>
        <dbReference type="EMBL" id="KAK3741644.1"/>
    </source>
</evidence>
<dbReference type="AlphaFoldDB" id="A0AAE0YD41"/>
<comment type="caution">
    <text evidence="1">The sequence shown here is derived from an EMBL/GenBank/DDBJ whole genome shotgun (WGS) entry which is preliminary data.</text>
</comment>